<dbReference type="OrthoDB" id="9770043at2"/>
<dbReference type="AlphaFoldDB" id="A0A084GKE7"/>
<dbReference type="SUPFAM" id="SSF50952">
    <property type="entry name" value="Soluble quinoprotein glucose dehydrogenase"/>
    <property type="match status" value="1"/>
</dbReference>
<keyword evidence="4" id="KW-1185">Reference proteome</keyword>
<evidence type="ECO:0000259" key="2">
    <source>
        <dbReference type="Pfam" id="PF07995"/>
    </source>
</evidence>
<sequence>MRKWVAVGALIFLAGCQSGQESPESEAVVQQEGQGAESVLKEMDVPWSINEHSGTFYLSERKGKIVKWDSTSGKKDVQDVSFDKKVHLEGEGGFLGLQLAPDFDKSRQAYAYHTYKDGGSIKNRIVVIEERNGGWKEVRVLLEDIPGARFHNGGRLKIGPDDKLYATAGDALTPELAQDRESLAGKILRLELDGALPDDNPFPESYVYSYGHRNPQGLAWSDNGEMYSTEHGQSAHDEINRIMPGRNYGWPVIEGDEQQEGMETPFFHTGSETWAPSGIAYKDGRLYVAALSGNAVKRVNINSRKAANEMDGFGRMRDVLVAGGEIYAITNNRDGRGNPRPGDDQLLVKK</sequence>
<feature type="domain" description="Glucose/Sorbosone dehydrogenase" evidence="2">
    <location>
        <begin position="44"/>
        <end position="336"/>
    </location>
</feature>
<evidence type="ECO:0000313" key="4">
    <source>
        <dbReference type="Proteomes" id="UP000028549"/>
    </source>
</evidence>
<proteinExistence type="predicted"/>
<comment type="caution">
    <text evidence="3">The sequence shown here is derived from an EMBL/GenBank/DDBJ whole genome shotgun (WGS) entry which is preliminary data.</text>
</comment>
<dbReference type="PROSITE" id="PS51257">
    <property type="entry name" value="PROKAR_LIPOPROTEIN"/>
    <property type="match status" value="1"/>
</dbReference>
<evidence type="ECO:0000313" key="3">
    <source>
        <dbReference type="EMBL" id="KEZ47809.1"/>
    </source>
</evidence>
<dbReference type="Pfam" id="PF07995">
    <property type="entry name" value="GSDH"/>
    <property type="match status" value="1"/>
</dbReference>
<dbReference type="InterPro" id="IPR011042">
    <property type="entry name" value="6-blade_b-propeller_TolB-like"/>
</dbReference>
<evidence type="ECO:0000256" key="1">
    <source>
        <dbReference type="SAM" id="MobiDB-lite"/>
    </source>
</evidence>
<feature type="region of interest" description="Disordered" evidence="1">
    <location>
        <begin position="331"/>
        <end position="350"/>
    </location>
</feature>
<dbReference type="InterPro" id="IPR011041">
    <property type="entry name" value="Quinoprot_gluc/sorb_DH_b-prop"/>
</dbReference>
<dbReference type="Proteomes" id="UP000028549">
    <property type="component" value="Unassembled WGS sequence"/>
</dbReference>
<dbReference type="STRING" id="246786.GS18_0217575"/>
<gene>
    <name evidence="3" type="ORF">GS18_0217575</name>
</gene>
<name>A0A084GKE7_METID</name>
<accession>A0A084GKE7</accession>
<dbReference type="InterPro" id="IPR012938">
    <property type="entry name" value="Glc/Sorbosone_DH"/>
</dbReference>
<dbReference type="Gene3D" id="2.120.10.30">
    <property type="entry name" value="TolB, C-terminal domain"/>
    <property type="match status" value="1"/>
</dbReference>
<organism evidence="3 4">
    <name type="scientific">Metabacillus indicus</name>
    <name type="common">Bacillus indicus</name>
    <dbReference type="NCBI Taxonomy" id="246786"/>
    <lineage>
        <taxon>Bacteria</taxon>
        <taxon>Bacillati</taxon>
        <taxon>Bacillota</taxon>
        <taxon>Bacilli</taxon>
        <taxon>Bacillales</taxon>
        <taxon>Bacillaceae</taxon>
        <taxon>Metabacillus</taxon>
    </lineage>
</organism>
<dbReference type="PANTHER" id="PTHR19328:SF13">
    <property type="entry name" value="HIPL1 PROTEIN"/>
    <property type="match status" value="1"/>
</dbReference>
<feature type="compositionally biased region" description="Basic and acidic residues" evidence="1">
    <location>
        <begin position="333"/>
        <end position="350"/>
    </location>
</feature>
<protein>
    <submittedName>
        <fullName evidence="3">Quinoprotein glucose dehydrogenase</fullName>
    </submittedName>
</protein>
<dbReference type="EMBL" id="JNVC02000015">
    <property type="protein sequence ID" value="KEZ47809.1"/>
    <property type="molecule type" value="Genomic_DNA"/>
</dbReference>
<reference evidence="3 4" key="1">
    <citation type="journal article" date="2005" name="Int. J. Syst. Evol. Microbiol.">
        <title>Bacillus cibi sp. nov., isolated from jeotgal, a traditional Korean fermented seafood.</title>
        <authorList>
            <person name="Yoon J.H."/>
            <person name="Lee C.H."/>
            <person name="Oh T.K."/>
        </authorList>
    </citation>
    <scope>NUCLEOTIDE SEQUENCE [LARGE SCALE GENOMIC DNA]</scope>
    <source>
        <strain evidence="3 4">DSM 16189</strain>
    </source>
</reference>
<dbReference type="PANTHER" id="PTHR19328">
    <property type="entry name" value="HEDGEHOG-INTERACTING PROTEIN"/>
    <property type="match status" value="1"/>
</dbReference>